<dbReference type="EMBL" id="LXQA011101346">
    <property type="protein sequence ID" value="MCI84886.1"/>
    <property type="molecule type" value="Genomic_DNA"/>
</dbReference>
<feature type="non-terminal residue" evidence="1">
    <location>
        <position position="43"/>
    </location>
</feature>
<name>A0A392V998_9FABA</name>
<organism evidence="1 2">
    <name type="scientific">Trifolium medium</name>
    <dbReference type="NCBI Taxonomy" id="97028"/>
    <lineage>
        <taxon>Eukaryota</taxon>
        <taxon>Viridiplantae</taxon>
        <taxon>Streptophyta</taxon>
        <taxon>Embryophyta</taxon>
        <taxon>Tracheophyta</taxon>
        <taxon>Spermatophyta</taxon>
        <taxon>Magnoliopsida</taxon>
        <taxon>eudicotyledons</taxon>
        <taxon>Gunneridae</taxon>
        <taxon>Pentapetalae</taxon>
        <taxon>rosids</taxon>
        <taxon>fabids</taxon>
        <taxon>Fabales</taxon>
        <taxon>Fabaceae</taxon>
        <taxon>Papilionoideae</taxon>
        <taxon>50 kb inversion clade</taxon>
        <taxon>NPAAA clade</taxon>
        <taxon>Hologalegina</taxon>
        <taxon>IRL clade</taxon>
        <taxon>Trifolieae</taxon>
        <taxon>Trifolium</taxon>
    </lineage>
</organism>
<evidence type="ECO:0000313" key="1">
    <source>
        <dbReference type="EMBL" id="MCI84886.1"/>
    </source>
</evidence>
<sequence>MKDWRPIALCNVIYKLVAKVLANRLKYVLDKCVSDSQSAFVPD</sequence>
<proteinExistence type="predicted"/>
<dbReference type="AlphaFoldDB" id="A0A392V998"/>
<reference evidence="1 2" key="1">
    <citation type="journal article" date="2018" name="Front. Plant Sci.">
        <title>Red Clover (Trifolium pratense) and Zigzag Clover (T. medium) - A Picture of Genomic Similarities and Differences.</title>
        <authorList>
            <person name="Dluhosova J."/>
            <person name="Istvanek J."/>
            <person name="Nedelnik J."/>
            <person name="Repkova J."/>
        </authorList>
    </citation>
    <scope>NUCLEOTIDE SEQUENCE [LARGE SCALE GENOMIC DNA]</scope>
    <source>
        <strain evidence="2">cv. 10/8</strain>
        <tissue evidence="1">Leaf</tissue>
    </source>
</reference>
<keyword evidence="2" id="KW-1185">Reference proteome</keyword>
<comment type="caution">
    <text evidence="1">The sequence shown here is derived from an EMBL/GenBank/DDBJ whole genome shotgun (WGS) entry which is preliminary data.</text>
</comment>
<protein>
    <submittedName>
        <fullName evidence="1">Ribonuclease H protein</fullName>
    </submittedName>
</protein>
<evidence type="ECO:0000313" key="2">
    <source>
        <dbReference type="Proteomes" id="UP000265520"/>
    </source>
</evidence>
<dbReference type="Proteomes" id="UP000265520">
    <property type="component" value="Unassembled WGS sequence"/>
</dbReference>
<accession>A0A392V998</accession>